<feature type="active site" description="Nucleophile" evidence="15">
    <location>
        <position position="237"/>
    </location>
</feature>
<dbReference type="Gene3D" id="2.40.230.10">
    <property type="entry name" value="Phospholipase A1"/>
    <property type="match status" value="1"/>
</dbReference>
<dbReference type="PRINTS" id="PR01486">
    <property type="entry name" value="PHPHLIPASEA1"/>
</dbReference>
<keyword evidence="6" id="KW-0812">Transmembrane</keyword>
<evidence type="ECO:0000256" key="16">
    <source>
        <dbReference type="PIRSR" id="PIRSR603187-2"/>
    </source>
</evidence>
<keyword evidence="14 17" id="KW-0998">Cell outer membrane</keyword>
<evidence type="ECO:0000313" key="19">
    <source>
        <dbReference type="Proteomes" id="UP000185911"/>
    </source>
</evidence>
<evidence type="ECO:0000313" key="18">
    <source>
        <dbReference type="EMBL" id="OLP07029.1"/>
    </source>
</evidence>
<dbReference type="EC" id="3.1.1.4" evidence="17"/>
<evidence type="ECO:0000256" key="17">
    <source>
        <dbReference type="RuleBase" id="RU366027"/>
    </source>
</evidence>
<evidence type="ECO:0000256" key="15">
    <source>
        <dbReference type="PIRSR" id="PIRSR603187-1"/>
    </source>
</evidence>
<evidence type="ECO:0000256" key="6">
    <source>
        <dbReference type="ARBA" id="ARBA00022692"/>
    </source>
</evidence>
<dbReference type="RefSeq" id="WP_075586154.1">
    <property type="nucleotide sequence ID" value="NZ_MSYM01000011.1"/>
</dbReference>
<keyword evidence="11 17" id="KW-0442">Lipid degradation</keyword>
<sequence length="376" mass="41402">MKPLFASLLIAITALPTWATAENATKTQVPGWQQCSALSGDTAARLHCFDQWAATQASPPPLASAPEAPPQPATAPVVIAMVAPTAHDCKDAQFSELSRFWELEAGTNCGTFGIRGYKPISLSVIGSNSVNTQPDSVLPDHRATSALAFRTTETRIQLSVRTKIAEGMLTQNQPLKRDSLWFGYSQQSNWQIFSGDLSRPFRTTDHEPELIYIYPTDLDLPGNWRLRYAGLALNHNSNGQPLPLSRSWNRAILMAGLENGPEFQLLGKLWYRLPEKSGSDDNPEISDLVGRSELTGLWNPDLKNTFGLTMRHSLRSKANGSVKLEWLRKLNSTDDGGGKPGGLQLHTQVFSGYGDSLIDYNRRRTVLSVGLSLVDW</sequence>
<keyword evidence="9 17" id="KW-0378">Hydrolase</keyword>
<keyword evidence="13" id="KW-0472">Membrane</keyword>
<keyword evidence="7 16" id="KW-0479">Metal-binding</keyword>
<dbReference type="InterPro" id="IPR036541">
    <property type="entry name" value="PLipase_A1_sf"/>
</dbReference>
<comment type="subcellular location">
    <subcellularLocation>
        <location evidence="17">Cell outer membrane</location>
        <topology evidence="17">Multi-pass membrane protein</topology>
    </subcellularLocation>
    <text evidence="17">One of the very few enzymes located there.</text>
</comment>
<proteinExistence type="inferred from homology"/>
<keyword evidence="12 17" id="KW-0443">Lipid metabolism</keyword>
<evidence type="ECO:0000256" key="13">
    <source>
        <dbReference type="ARBA" id="ARBA00023136"/>
    </source>
</evidence>
<dbReference type="EC" id="3.1.1.32" evidence="17"/>
<evidence type="ECO:0000256" key="14">
    <source>
        <dbReference type="ARBA" id="ARBA00023237"/>
    </source>
</evidence>
<dbReference type="GO" id="GO:0009279">
    <property type="term" value="C:cell outer membrane"/>
    <property type="evidence" value="ECO:0007669"/>
    <property type="project" value="UniProtKB-SubCell"/>
</dbReference>
<keyword evidence="5" id="KW-1134">Transmembrane beta strand</keyword>
<evidence type="ECO:0000256" key="5">
    <source>
        <dbReference type="ARBA" id="ARBA00022452"/>
    </source>
</evidence>
<dbReference type="SUPFAM" id="SSF56931">
    <property type="entry name" value="Outer membrane phospholipase A (OMPLA)"/>
    <property type="match status" value="1"/>
</dbReference>
<comment type="similarity">
    <text evidence="3 17">Belongs to the phospholipase A1 family.</text>
</comment>
<accession>A0A1Q8YGI2</accession>
<evidence type="ECO:0000256" key="2">
    <source>
        <dbReference type="ARBA" id="ARBA00001604"/>
    </source>
</evidence>
<dbReference type="STRING" id="81479.RA876_03280"/>
<evidence type="ECO:0000256" key="12">
    <source>
        <dbReference type="ARBA" id="ARBA00023098"/>
    </source>
</evidence>
<evidence type="ECO:0000256" key="3">
    <source>
        <dbReference type="ARBA" id="ARBA00010525"/>
    </source>
</evidence>
<dbReference type="GO" id="GO:0016042">
    <property type="term" value="P:lipid catabolic process"/>
    <property type="evidence" value="ECO:0007669"/>
    <property type="project" value="UniProtKB-KW"/>
</dbReference>
<evidence type="ECO:0000256" key="11">
    <source>
        <dbReference type="ARBA" id="ARBA00022963"/>
    </source>
</evidence>
<keyword evidence="10 16" id="KW-0106">Calcium</keyword>
<dbReference type="GO" id="GO:0004623">
    <property type="term" value="F:phospholipase A2 activity"/>
    <property type="evidence" value="ECO:0007669"/>
    <property type="project" value="UniProtKB-EC"/>
</dbReference>
<keyword evidence="19" id="KW-1185">Reference proteome</keyword>
<reference evidence="18 19" key="1">
    <citation type="submission" date="2017-01" db="EMBL/GenBank/DDBJ databases">
        <title>Genome sequence of Rhodoferax antarcticus ANT.BR, a psychrophilic purple nonsulfur bacterium from an Antarctic microbial mat.</title>
        <authorList>
            <person name="Baker J."/>
            <person name="Riester C."/>
            <person name="Skinner B."/>
            <person name="Newell A."/>
            <person name="Swingley W."/>
            <person name="Madigan M."/>
            <person name="Jung D."/>
            <person name="Asao M."/>
            <person name="Chen M."/>
            <person name="Loughlin P."/>
            <person name="Pan H."/>
            <person name="Lin S."/>
            <person name="Li N."/>
            <person name="Shaw J."/>
            <person name="Prado M."/>
            <person name="Sherman C."/>
            <person name="Li X."/>
            <person name="Tang J."/>
            <person name="Blankenship R."/>
            <person name="Zhao T."/>
            <person name="Touchman J."/>
            <person name="Sattley M."/>
        </authorList>
    </citation>
    <scope>NUCLEOTIDE SEQUENCE [LARGE SCALE GENOMIC DNA]</scope>
    <source>
        <strain evidence="18 19">ANT.BR</strain>
    </source>
</reference>
<comment type="cofactor">
    <cofactor evidence="17">
        <name>Ca(2+)</name>
        <dbReference type="ChEBI" id="CHEBI:29108"/>
    </cofactor>
    <text evidence="17">Binds 1 Ca(2+) ion per monomer. In the dimeric form the Ca(2+) is bound by different amino acids with binding of each Ca(2+) shared with ligands coming from each monomer. The Ca(2+) ion may have a role in catalysis.</text>
</comment>
<dbReference type="GO" id="GO:0008970">
    <property type="term" value="F:phospholipase A1 activity"/>
    <property type="evidence" value="ECO:0007669"/>
    <property type="project" value="UniProtKB-EC"/>
</dbReference>
<comment type="caution">
    <text evidence="18">The sequence shown here is derived from an EMBL/GenBank/DDBJ whole genome shotgun (WGS) entry which is preliminary data.</text>
</comment>
<gene>
    <name evidence="18" type="ORF">BLL52_1780</name>
</gene>
<feature type="active site" description="Proton acceptor" evidence="15">
    <location>
        <position position="235"/>
    </location>
</feature>
<feature type="binding site" description="in dimeric form" evidence="16">
    <location>
        <position position="245"/>
    </location>
    <ligand>
        <name>Ca(2+)</name>
        <dbReference type="ChEBI" id="CHEBI:29108"/>
        <label>1</label>
    </ligand>
</feature>
<keyword evidence="8 17" id="KW-0732">Signal</keyword>
<dbReference type="Proteomes" id="UP000185911">
    <property type="component" value="Unassembled WGS sequence"/>
</dbReference>
<evidence type="ECO:0000256" key="1">
    <source>
        <dbReference type="ARBA" id="ARBA00000111"/>
    </source>
</evidence>
<evidence type="ECO:0000256" key="9">
    <source>
        <dbReference type="ARBA" id="ARBA00022801"/>
    </source>
</evidence>
<comment type="catalytic activity">
    <reaction evidence="1 17">
        <text>a 1,2-diacyl-sn-glycero-3-phosphocholine + H2O = a 2-acyl-sn-glycero-3-phosphocholine + a fatty acid + H(+)</text>
        <dbReference type="Rhea" id="RHEA:18689"/>
        <dbReference type="ChEBI" id="CHEBI:15377"/>
        <dbReference type="ChEBI" id="CHEBI:15378"/>
        <dbReference type="ChEBI" id="CHEBI:28868"/>
        <dbReference type="ChEBI" id="CHEBI:57643"/>
        <dbReference type="ChEBI" id="CHEBI:57875"/>
        <dbReference type="EC" id="3.1.1.32"/>
    </reaction>
</comment>
<name>A0A1Q8YGI2_9BURK</name>
<evidence type="ECO:0000256" key="4">
    <source>
        <dbReference type="ARBA" id="ARBA00011702"/>
    </source>
</evidence>
<feature type="binding site" description="in dimeric form" evidence="16">
    <location>
        <position position="281"/>
    </location>
    <ligand>
        <name>Ca(2+)</name>
        <dbReference type="ChEBI" id="CHEBI:29108"/>
        <label>1</label>
    </ligand>
</feature>
<comment type="catalytic activity">
    <reaction evidence="2 17">
        <text>a 1,2-diacyl-sn-glycero-3-phosphocholine + H2O = a 1-acyl-sn-glycero-3-phosphocholine + a fatty acid + H(+)</text>
        <dbReference type="Rhea" id="RHEA:15801"/>
        <dbReference type="ChEBI" id="CHEBI:15377"/>
        <dbReference type="ChEBI" id="CHEBI:15378"/>
        <dbReference type="ChEBI" id="CHEBI:28868"/>
        <dbReference type="ChEBI" id="CHEBI:57643"/>
        <dbReference type="ChEBI" id="CHEBI:58168"/>
        <dbReference type="EC" id="3.1.1.4"/>
    </reaction>
</comment>
<dbReference type="InterPro" id="IPR003187">
    <property type="entry name" value="PLipase_A1"/>
</dbReference>
<feature type="binding site" description="in dimeric form" evidence="16">
    <location>
        <position position="198"/>
    </location>
    <ligand>
        <name>Ca(2+)</name>
        <dbReference type="ChEBI" id="CHEBI:29108"/>
        <label>1</label>
    </ligand>
</feature>
<dbReference type="GO" id="GO:0046872">
    <property type="term" value="F:metal ion binding"/>
    <property type="evidence" value="ECO:0007669"/>
    <property type="project" value="UniProtKB-KW"/>
</dbReference>
<dbReference type="Pfam" id="PF02253">
    <property type="entry name" value="PLA1"/>
    <property type="match status" value="1"/>
</dbReference>
<feature type="signal peptide" evidence="17">
    <location>
        <begin position="1"/>
        <end position="21"/>
    </location>
</feature>
<comment type="subunit">
    <text evidence="4 17">Homodimer; dimerization is reversible, and the dimeric form is the active one.</text>
</comment>
<dbReference type="PANTHER" id="PTHR40457">
    <property type="entry name" value="PHOSPHOLIPASE A1"/>
    <property type="match status" value="1"/>
</dbReference>
<dbReference type="AlphaFoldDB" id="A0A1Q8YGI2"/>
<protein>
    <recommendedName>
        <fullName evidence="17">Phospholipase A1</fullName>
        <ecNumber evidence="17">3.1.1.32</ecNumber>
        <ecNumber evidence="17">3.1.1.4</ecNumber>
    </recommendedName>
    <alternativeName>
        <fullName evidence="17">Phosphatidylcholine 1-acylhydrolase</fullName>
    </alternativeName>
</protein>
<organism evidence="18 19">
    <name type="scientific">Rhodoferax antarcticus ANT.BR</name>
    <dbReference type="NCBI Taxonomy" id="1111071"/>
    <lineage>
        <taxon>Bacteria</taxon>
        <taxon>Pseudomonadati</taxon>
        <taxon>Pseudomonadota</taxon>
        <taxon>Betaproteobacteria</taxon>
        <taxon>Burkholderiales</taxon>
        <taxon>Comamonadaceae</taxon>
        <taxon>Rhodoferax</taxon>
    </lineage>
</organism>
<dbReference type="PANTHER" id="PTHR40457:SF1">
    <property type="entry name" value="PHOSPHOLIPASE A1"/>
    <property type="match status" value="1"/>
</dbReference>
<feature type="chain" id="PRO_5019612611" description="Phospholipase A1" evidence="17">
    <location>
        <begin position="22"/>
        <end position="376"/>
    </location>
</feature>
<evidence type="ECO:0000256" key="7">
    <source>
        <dbReference type="ARBA" id="ARBA00022723"/>
    </source>
</evidence>
<evidence type="ECO:0000256" key="8">
    <source>
        <dbReference type="ARBA" id="ARBA00022729"/>
    </source>
</evidence>
<comment type="function">
    <text evidence="17">Hydrolysis of phosphatidylcholine with phospholipase A2 (EC 3.1.1.4) and phospholipase A1 (EC 3.1.1.32) activities.</text>
</comment>
<dbReference type="EMBL" id="MSYM01000011">
    <property type="protein sequence ID" value="OLP07029.1"/>
    <property type="molecule type" value="Genomic_DNA"/>
</dbReference>
<evidence type="ECO:0000256" key="10">
    <source>
        <dbReference type="ARBA" id="ARBA00022837"/>
    </source>
</evidence>